<protein>
    <recommendedName>
        <fullName evidence="3">Cupin type-1 domain-containing protein</fullName>
    </recommendedName>
</protein>
<dbReference type="InterPro" id="IPR011051">
    <property type="entry name" value="RmlC_Cupin_sf"/>
</dbReference>
<dbReference type="InterPro" id="IPR047121">
    <property type="entry name" value="YjiB-like"/>
</dbReference>
<proteinExistence type="predicted"/>
<dbReference type="CDD" id="cd02219">
    <property type="entry name" value="cupin_YjlB-like"/>
    <property type="match status" value="1"/>
</dbReference>
<comment type="caution">
    <text evidence="1">The sequence shown here is derived from an EMBL/GenBank/DDBJ whole genome shotgun (WGS) entry which is preliminary data.</text>
</comment>
<evidence type="ECO:0000313" key="2">
    <source>
        <dbReference type="Proteomes" id="UP000807769"/>
    </source>
</evidence>
<organism evidence="1 2">
    <name type="scientific">Suillus subaureus</name>
    <dbReference type="NCBI Taxonomy" id="48587"/>
    <lineage>
        <taxon>Eukaryota</taxon>
        <taxon>Fungi</taxon>
        <taxon>Dikarya</taxon>
        <taxon>Basidiomycota</taxon>
        <taxon>Agaricomycotina</taxon>
        <taxon>Agaricomycetes</taxon>
        <taxon>Agaricomycetidae</taxon>
        <taxon>Boletales</taxon>
        <taxon>Suillineae</taxon>
        <taxon>Suillaceae</taxon>
        <taxon>Suillus</taxon>
    </lineage>
</organism>
<dbReference type="Proteomes" id="UP000807769">
    <property type="component" value="Unassembled WGS sequence"/>
</dbReference>
<accession>A0A9P7JF87</accession>
<dbReference type="RefSeq" id="XP_041194740.1">
    <property type="nucleotide sequence ID" value="XM_041343888.1"/>
</dbReference>
<dbReference type="GeneID" id="64637904"/>
<reference evidence="1" key="1">
    <citation type="journal article" date="2020" name="New Phytol.">
        <title>Comparative genomics reveals dynamic genome evolution in host specialist ectomycorrhizal fungi.</title>
        <authorList>
            <person name="Lofgren L.A."/>
            <person name="Nguyen N.H."/>
            <person name="Vilgalys R."/>
            <person name="Ruytinx J."/>
            <person name="Liao H.L."/>
            <person name="Branco S."/>
            <person name="Kuo A."/>
            <person name="LaButti K."/>
            <person name="Lipzen A."/>
            <person name="Andreopoulos W."/>
            <person name="Pangilinan J."/>
            <person name="Riley R."/>
            <person name="Hundley H."/>
            <person name="Na H."/>
            <person name="Barry K."/>
            <person name="Grigoriev I.V."/>
            <person name="Stajich J.E."/>
            <person name="Kennedy P.G."/>
        </authorList>
    </citation>
    <scope>NUCLEOTIDE SEQUENCE</scope>
    <source>
        <strain evidence="1">MN1</strain>
    </source>
</reference>
<dbReference type="AlphaFoldDB" id="A0A9P7JF87"/>
<sequence length="224" mass="24884">MEEGSGVIKLEPWYFSFGSCREEIGAPLTCLLASFDCRNNNYKGRILRDAPSCNWLASNLDHIHHLALMASPLRSLRVSSHSIPSFNLIPNTSLQNYPLIIYHECFPPSISAAVIEAHLESVGVVEPQWRLCFGGEDNPGKVETEVKIGDVVIIPAGVGHRLLQDLDGEFEMVGSYPKGMDWDMCYGREDEKANIEAIKDLTWFDKDPIYGDEGPALQIVYGGV</sequence>
<evidence type="ECO:0008006" key="3">
    <source>
        <dbReference type="Google" id="ProtNLM"/>
    </source>
</evidence>
<name>A0A9P7JF87_9AGAM</name>
<dbReference type="OrthoDB" id="2446447at2759"/>
<dbReference type="PANTHER" id="PTHR36448">
    <property type="entry name" value="BLR7373 PROTEIN"/>
    <property type="match status" value="1"/>
</dbReference>
<dbReference type="SUPFAM" id="SSF51182">
    <property type="entry name" value="RmlC-like cupins"/>
    <property type="match status" value="1"/>
</dbReference>
<keyword evidence="2" id="KW-1185">Reference proteome</keyword>
<gene>
    <name evidence="1" type="ORF">BJ212DRAFT_71048</name>
</gene>
<dbReference type="EMBL" id="JABBWG010000010">
    <property type="protein sequence ID" value="KAG1819063.1"/>
    <property type="molecule type" value="Genomic_DNA"/>
</dbReference>
<dbReference type="PANTHER" id="PTHR36448:SF3">
    <property type="entry name" value="CUPIN TYPE-2 DOMAIN-CONTAINING PROTEIN"/>
    <property type="match status" value="1"/>
</dbReference>
<evidence type="ECO:0000313" key="1">
    <source>
        <dbReference type="EMBL" id="KAG1819063.1"/>
    </source>
</evidence>